<feature type="transmembrane region" description="Helical" evidence="6">
    <location>
        <begin position="291"/>
        <end position="308"/>
    </location>
</feature>
<organism evidence="9 10">
    <name type="scientific">Litoribaculum gwangyangense</name>
    <dbReference type="NCBI Taxonomy" id="1130722"/>
    <lineage>
        <taxon>Bacteria</taxon>
        <taxon>Pseudomonadati</taxon>
        <taxon>Bacteroidota</taxon>
        <taxon>Flavobacteriia</taxon>
        <taxon>Flavobacteriales</taxon>
        <taxon>Flavobacteriaceae</taxon>
        <taxon>Litoribaculum</taxon>
    </lineage>
</organism>
<dbReference type="InterPro" id="IPR052159">
    <property type="entry name" value="Competence_DNA_uptake"/>
</dbReference>
<feature type="transmembrane region" description="Helical" evidence="6">
    <location>
        <begin position="59"/>
        <end position="80"/>
    </location>
</feature>
<dbReference type="Pfam" id="PF03772">
    <property type="entry name" value="Competence"/>
    <property type="match status" value="1"/>
</dbReference>
<keyword evidence="3 6" id="KW-0812">Transmembrane</keyword>
<feature type="transmembrane region" description="Helical" evidence="6">
    <location>
        <begin position="337"/>
        <end position="356"/>
    </location>
</feature>
<dbReference type="InterPro" id="IPR025405">
    <property type="entry name" value="DUF4131"/>
</dbReference>
<feature type="transmembrane region" description="Helical" evidence="6">
    <location>
        <begin position="419"/>
        <end position="446"/>
    </location>
</feature>
<evidence type="ECO:0000256" key="1">
    <source>
        <dbReference type="ARBA" id="ARBA00004651"/>
    </source>
</evidence>
<dbReference type="Pfam" id="PF13567">
    <property type="entry name" value="DUF4131"/>
    <property type="match status" value="1"/>
</dbReference>
<evidence type="ECO:0000256" key="4">
    <source>
        <dbReference type="ARBA" id="ARBA00022989"/>
    </source>
</evidence>
<evidence type="ECO:0000313" key="9">
    <source>
        <dbReference type="EMBL" id="GAA4815188.1"/>
    </source>
</evidence>
<sequence>MSMRLYNFTIIKLTVCLILGIVIDFFYGIPLNLTLYITILLFVATSIVYLIAQKQFEKTVWFGVLVFITMTSLGILIANFHNQKNHKNHYTNQISAGIDSLKTITFRIREVLKPSIYHDKYAIEILEIDDNEVSGKSLLNVEKDSLAPTLKVDAIYVTKSDFKDLIHPLNPNQFDYKKYLEKKYIYHQLFIPNSSLLKVSSKSHTLFGIADNIRVFINKKLKTHDFKPDELAIINALLLGQRQDISEEVFTSYTNAGAIHILAVSGLHVGIILIILSFVFKPMERFKHGKLIKTIMLVSILWSFALIAGLSASVTRAVTMFSIVAIAINLKRPTNIYNTLAISMFIILLFKPLFLFDVGFQLSYLAVFAIVAIDPHLYKLWKPKYWLIDKLWHTFTITVSAQFGIIPLSLYYFHQFPGLFFISNLVIIPFLGIILGFGILVILLAVLNILPNFTANIFGNIISLMNDFVGWVSQQESFLFKDIPFSLLYVLVSYFLIVSSVRLFIKKNVPSLKLFLVAVVFIQLAFIYNEYNKPSNEFIVFHKSRNTLLGHVQNNKIKVTHDFDSITINENHIIKDFAVGSHVSTIEESKFQPIYKLNNKKLLIVDSLGVYNVKSFKPDYVLLRQSPKINLNRLIDSIQPMEIIADGSNYKTYVEQWEMICEKRKLPFHQTSKKGAYIIEY</sequence>
<accession>A0ABP9CPG6</accession>
<dbReference type="InterPro" id="IPR004477">
    <property type="entry name" value="ComEC_N"/>
</dbReference>
<comment type="caution">
    <text evidence="9">The sequence shown here is derived from an EMBL/GenBank/DDBJ whole genome shotgun (WGS) entry which is preliminary data.</text>
</comment>
<name>A0ABP9CPG6_9FLAO</name>
<feature type="domain" description="DUF4131" evidence="8">
    <location>
        <begin position="33"/>
        <end position="195"/>
    </location>
</feature>
<feature type="domain" description="ComEC/Rec2-related protein" evidence="7">
    <location>
        <begin position="237"/>
        <end position="497"/>
    </location>
</feature>
<gene>
    <name evidence="9" type="ORF">GCM10023330_23940</name>
</gene>
<reference evidence="10" key="1">
    <citation type="journal article" date="2019" name="Int. J. Syst. Evol. Microbiol.">
        <title>The Global Catalogue of Microorganisms (GCM) 10K type strain sequencing project: providing services to taxonomists for standard genome sequencing and annotation.</title>
        <authorList>
            <consortium name="The Broad Institute Genomics Platform"/>
            <consortium name="The Broad Institute Genome Sequencing Center for Infectious Disease"/>
            <person name="Wu L."/>
            <person name="Ma J."/>
        </authorList>
    </citation>
    <scope>NUCLEOTIDE SEQUENCE [LARGE SCALE GENOMIC DNA]</scope>
    <source>
        <strain evidence="10">JCM 18325</strain>
    </source>
</reference>
<keyword evidence="10" id="KW-1185">Reference proteome</keyword>
<feature type="transmembrane region" description="Helical" evidence="6">
    <location>
        <begin position="5"/>
        <end position="27"/>
    </location>
</feature>
<dbReference type="EMBL" id="BAABJW010000004">
    <property type="protein sequence ID" value="GAA4815188.1"/>
    <property type="molecule type" value="Genomic_DNA"/>
</dbReference>
<protein>
    <submittedName>
        <fullName evidence="9">ComEC/Rec2 family competence protein</fullName>
    </submittedName>
</protein>
<dbReference type="PANTHER" id="PTHR30619:SF1">
    <property type="entry name" value="RECOMBINATION PROTEIN 2"/>
    <property type="match status" value="1"/>
</dbReference>
<evidence type="ECO:0000256" key="6">
    <source>
        <dbReference type="SAM" id="Phobius"/>
    </source>
</evidence>
<comment type="subcellular location">
    <subcellularLocation>
        <location evidence="1">Cell membrane</location>
        <topology evidence="1">Multi-pass membrane protein</topology>
    </subcellularLocation>
</comment>
<keyword evidence="2" id="KW-1003">Cell membrane</keyword>
<dbReference type="Proteomes" id="UP001501433">
    <property type="component" value="Unassembled WGS sequence"/>
</dbReference>
<evidence type="ECO:0000256" key="2">
    <source>
        <dbReference type="ARBA" id="ARBA00022475"/>
    </source>
</evidence>
<proteinExistence type="predicted"/>
<dbReference type="PANTHER" id="PTHR30619">
    <property type="entry name" value="DNA INTERNALIZATION/COMPETENCE PROTEIN COMEC/REC2"/>
    <property type="match status" value="1"/>
</dbReference>
<dbReference type="NCBIfam" id="TIGR00360">
    <property type="entry name" value="ComEC_N-term"/>
    <property type="match status" value="1"/>
</dbReference>
<feature type="transmembrane region" description="Helical" evidence="6">
    <location>
        <begin position="512"/>
        <end position="528"/>
    </location>
</feature>
<evidence type="ECO:0000256" key="5">
    <source>
        <dbReference type="ARBA" id="ARBA00023136"/>
    </source>
</evidence>
<evidence type="ECO:0000313" key="10">
    <source>
        <dbReference type="Proteomes" id="UP001501433"/>
    </source>
</evidence>
<evidence type="ECO:0000259" key="7">
    <source>
        <dbReference type="Pfam" id="PF03772"/>
    </source>
</evidence>
<evidence type="ECO:0000256" key="3">
    <source>
        <dbReference type="ARBA" id="ARBA00022692"/>
    </source>
</evidence>
<feature type="transmembrane region" description="Helical" evidence="6">
    <location>
        <begin position="485"/>
        <end position="505"/>
    </location>
</feature>
<evidence type="ECO:0000259" key="8">
    <source>
        <dbReference type="Pfam" id="PF13567"/>
    </source>
</evidence>
<feature type="transmembrane region" description="Helical" evidence="6">
    <location>
        <begin position="258"/>
        <end position="279"/>
    </location>
</feature>
<keyword evidence="5 6" id="KW-0472">Membrane</keyword>
<feature type="transmembrane region" description="Helical" evidence="6">
    <location>
        <begin position="392"/>
        <end position="413"/>
    </location>
</feature>
<keyword evidence="4 6" id="KW-1133">Transmembrane helix</keyword>